<keyword evidence="2" id="KW-0472">Membrane</keyword>
<sequence>MGLQTRCPACHTVFGITPDLLARRHGMVRCGACLTVFDGRQSLSDTDDLPLLTETVSPSEPPPSSQAEAPALPVDEPVAAEEASFRGTPSPDPWHEEADFSTGIDPDTPVHVITPDREKEKDAPRHWLGDPPATGTNDDDRANDTPGYVEPPRDPELDTPADSFLLDETDRRAGLPEFLDDDTQNRQRHHQGLWTVLCVLALALMLLQLFWQQRDWIASWHPAVRGVIERLCDPLGCKVGYLRHPDQLQIVSSSLQTATPAAPDGSRQLTLPGEQHRLDLNLRLRNGHHSPQPWPGIFLSLTDFSDTIVARKALLPADYLPPDRLSRPFAAMSSLDLSIPLTLDDLTVSGYRLELFFP</sequence>
<evidence type="ECO:0000313" key="4">
    <source>
        <dbReference type="EMBL" id="PWF22271.1"/>
    </source>
</evidence>
<dbReference type="Pfam" id="PF13717">
    <property type="entry name" value="Zn_ribbon_4"/>
    <property type="match status" value="1"/>
</dbReference>
<keyword evidence="2" id="KW-1133">Transmembrane helix</keyword>
<feature type="transmembrane region" description="Helical" evidence="2">
    <location>
        <begin position="192"/>
        <end position="211"/>
    </location>
</feature>
<keyword evidence="5" id="KW-1185">Reference proteome</keyword>
<dbReference type="NCBIfam" id="TIGR02098">
    <property type="entry name" value="MJ0042_CXXC"/>
    <property type="match status" value="1"/>
</dbReference>
<reference evidence="5" key="1">
    <citation type="submission" date="2018-05" db="EMBL/GenBank/DDBJ databases">
        <authorList>
            <person name="Li Y."/>
        </authorList>
    </citation>
    <scope>NUCLEOTIDE SEQUENCE [LARGE SCALE GENOMIC DNA]</scope>
    <source>
        <strain evidence="5">3d-2-2</strain>
    </source>
</reference>
<accession>A0A2V1K049</accession>
<feature type="compositionally biased region" description="Basic and acidic residues" evidence="1">
    <location>
        <begin position="114"/>
        <end position="128"/>
    </location>
</feature>
<dbReference type="AlphaFoldDB" id="A0A2V1K049"/>
<dbReference type="EMBL" id="QETA01000005">
    <property type="protein sequence ID" value="PWF22271.1"/>
    <property type="molecule type" value="Genomic_DNA"/>
</dbReference>
<dbReference type="InterPro" id="IPR011723">
    <property type="entry name" value="Znf/thioredoxin_put"/>
</dbReference>
<protein>
    <recommendedName>
        <fullName evidence="3">Zinc finger/thioredoxin putative domain-containing protein</fullName>
    </recommendedName>
</protein>
<comment type="caution">
    <text evidence="4">The sequence shown here is derived from an EMBL/GenBank/DDBJ whole genome shotgun (WGS) entry which is preliminary data.</text>
</comment>
<dbReference type="RefSeq" id="WP_109062509.1">
    <property type="nucleotide sequence ID" value="NZ_QETA01000005.1"/>
</dbReference>
<proteinExistence type="predicted"/>
<feature type="region of interest" description="Disordered" evidence="1">
    <location>
        <begin position="50"/>
        <end position="159"/>
    </location>
</feature>
<organism evidence="4 5">
    <name type="scientific">Corticimicrobacter populi</name>
    <dbReference type="NCBI Taxonomy" id="2175229"/>
    <lineage>
        <taxon>Bacteria</taxon>
        <taxon>Pseudomonadati</taxon>
        <taxon>Pseudomonadota</taxon>
        <taxon>Betaproteobacteria</taxon>
        <taxon>Burkholderiales</taxon>
        <taxon>Alcaligenaceae</taxon>
        <taxon>Corticimicrobacter</taxon>
    </lineage>
</organism>
<feature type="domain" description="Zinc finger/thioredoxin putative" evidence="3">
    <location>
        <begin position="5"/>
        <end position="37"/>
    </location>
</feature>
<gene>
    <name evidence="4" type="ORF">DD235_12955</name>
</gene>
<name>A0A2V1K049_9BURK</name>
<keyword evidence="2" id="KW-0812">Transmembrane</keyword>
<evidence type="ECO:0000313" key="5">
    <source>
        <dbReference type="Proteomes" id="UP000245212"/>
    </source>
</evidence>
<evidence type="ECO:0000259" key="3">
    <source>
        <dbReference type="Pfam" id="PF13717"/>
    </source>
</evidence>
<dbReference type="InterPro" id="IPR021834">
    <property type="entry name" value="DUF3426"/>
</dbReference>
<dbReference type="Pfam" id="PF11906">
    <property type="entry name" value="DUF3426"/>
    <property type="match status" value="1"/>
</dbReference>
<evidence type="ECO:0000256" key="1">
    <source>
        <dbReference type="SAM" id="MobiDB-lite"/>
    </source>
</evidence>
<evidence type="ECO:0000256" key="2">
    <source>
        <dbReference type="SAM" id="Phobius"/>
    </source>
</evidence>
<dbReference type="Proteomes" id="UP000245212">
    <property type="component" value="Unassembled WGS sequence"/>
</dbReference>